<proteinExistence type="predicted"/>
<organism evidence="1">
    <name type="scientific">viral metagenome</name>
    <dbReference type="NCBI Taxonomy" id="1070528"/>
    <lineage>
        <taxon>unclassified sequences</taxon>
        <taxon>metagenomes</taxon>
        <taxon>organismal metagenomes</taxon>
    </lineage>
</organism>
<name>A0A6M3LGF5_9ZZZZ</name>
<evidence type="ECO:0000313" key="1">
    <source>
        <dbReference type="EMBL" id="QJA93920.1"/>
    </source>
</evidence>
<sequence>MSKDLDPCVWIYVGDDDYGSWKTSCGEAFSLVSGTPTKHGIRYCPCCERTLKEVRENERRP</sequence>
<gene>
    <name evidence="1" type="ORF">MM415B04082_0012</name>
</gene>
<accession>A0A6M3LGF5</accession>
<dbReference type="AlphaFoldDB" id="A0A6M3LGF5"/>
<protein>
    <submittedName>
        <fullName evidence="1">Uncharacterized protein</fullName>
    </submittedName>
</protein>
<dbReference type="EMBL" id="MT143187">
    <property type="protein sequence ID" value="QJA93920.1"/>
    <property type="molecule type" value="Genomic_DNA"/>
</dbReference>
<reference evidence="1" key="1">
    <citation type="submission" date="2020-03" db="EMBL/GenBank/DDBJ databases">
        <title>The deep terrestrial virosphere.</title>
        <authorList>
            <person name="Holmfeldt K."/>
            <person name="Nilsson E."/>
            <person name="Simone D."/>
            <person name="Lopez-Fernandez M."/>
            <person name="Wu X."/>
            <person name="de Brujin I."/>
            <person name="Lundin D."/>
            <person name="Andersson A."/>
            <person name="Bertilsson S."/>
            <person name="Dopson M."/>
        </authorList>
    </citation>
    <scope>NUCLEOTIDE SEQUENCE</scope>
    <source>
        <strain evidence="1">MM415B04082</strain>
    </source>
</reference>